<keyword evidence="7" id="KW-1133">Transmembrane helix</keyword>
<dbReference type="PROSITE" id="PS00501">
    <property type="entry name" value="SPASE_I_1"/>
    <property type="match status" value="1"/>
</dbReference>
<dbReference type="InterPro" id="IPR019756">
    <property type="entry name" value="Pept_S26A_signal_pept_1_Ser-AS"/>
</dbReference>
<dbReference type="InterPro" id="IPR019533">
    <property type="entry name" value="Peptidase_S26"/>
</dbReference>
<dbReference type="Proteomes" id="UP000231542">
    <property type="component" value="Unassembled WGS sequence"/>
</dbReference>
<evidence type="ECO:0000313" key="9">
    <source>
        <dbReference type="EMBL" id="PIS42631.1"/>
    </source>
</evidence>
<evidence type="ECO:0000256" key="7">
    <source>
        <dbReference type="RuleBase" id="RU362042"/>
    </source>
</evidence>
<dbReference type="GO" id="GO:0016020">
    <property type="term" value="C:membrane"/>
    <property type="evidence" value="ECO:0007669"/>
    <property type="project" value="UniProtKB-SubCell"/>
</dbReference>
<dbReference type="PROSITE" id="PS00761">
    <property type="entry name" value="SPASE_I_3"/>
    <property type="match status" value="1"/>
</dbReference>
<dbReference type="SUPFAM" id="SSF51306">
    <property type="entry name" value="LexA/Signal peptidase"/>
    <property type="match status" value="1"/>
</dbReference>
<comment type="similarity">
    <text evidence="2 7">Belongs to the peptidase S26 family.</text>
</comment>
<comment type="caution">
    <text evidence="9">The sequence shown here is derived from an EMBL/GenBank/DDBJ whole genome shotgun (WGS) entry which is preliminary data.</text>
</comment>
<evidence type="ECO:0000256" key="4">
    <source>
        <dbReference type="ARBA" id="ARBA00022670"/>
    </source>
</evidence>
<accession>A0A2H0YVW1</accession>
<dbReference type="GO" id="GO:0006465">
    <property type="term" value="P:signal peptide processing"/>
    <property type="evidence" value="ECO:0007669"/>
    <property type="project" value="InterPro"/>
</dbReference>
<reference evidence="9 10" key="1">
    <citation type="submission" date="2017-09" db="EMBL/GenBank/DDBJ databases">
        <title>Depth-based differentiation of microbial function through sediment-hosted aquifers and enrichment of novel symbionts in the deep terrestrial subsurface.</title>
        <authorList>
            <person name="Probst A.J."/>
            <person name="Ladd B."/>
            <person name="Jarett J.K."/>
            <person name="Geller-Mcgrath D.E."/>
            <person name="Sieber C.M."/>
            <person name="Emerson J.B."/>
            <person name="Anantharaman K."/>
            <person name="Thomas B.C."/>
            <person name="Malmstrom R."/>
            <person name="Stieglmeier M."/>
            <person name="Klingl A."/>
            <person name="Woyke T."/>
            <person name="Ryan C.M."/>
            <person name="Banfield J.F."/>
        </authorList>
    </citation>
    <scope>NUCLEOTIDE SEQUENCE [LARGE SCALE GENOMIC DNA]</scope>
    <source>
        <strain evidence="9">CG08_land_8_20_14_0_20_40_16</strain>
    </source>
</reference>
<dbReference type="GO" id="GO:0009003">
    <property type="term" value="F:signal peptidase activity"/>
    <property type="evidence" value="ECO:0007669"/>
    <property type="project" value="UniProtKB-EC"/>
</dbReference>
<feature type="transmembrane region" description="Helical" evidence="7">
    <location>
        <begin position="36"/>
        <end position="59"/>
    </location>
</feature>
<feature type="active site" evidence="6">
    <location>
        <position position="112"/>
    </location>
</feature>
<name>A0A2H0YVW1_9BACT</name>
<dbReference type="EMBL" id="PEXU01000030">
    <property type="protein sequence ID" value="PIS42631.1"/>
    <property type="molecule type" value="Genomic_DNA"/>
</dbReference>
<dbReference type="PRINTS" id="PR00727">
    <property type="entry name" value="LEADERPTASE"/>
</dbReference>
<comment type="subcellular location">
    <subcellularLocation>
        <location evidence="7">Membrane</location>
        <topology evidence="7">Single-pass type II membrane protein</topology>
    </subcellularLocation>
</comment>
<keyword evidence="4 7" id="KW-0645">Protease</keyword>
<organism evidence="9 10">
    <name type="scientific">Candidatus Kerfeldbacteria bacterium CG08_land_8_20_14_0_20_40_16</name>
    <dbReference type="NCBI Taxonomy" id="2014244"/>
    <lineage>
        <taxon>Bacteria</taxon>
        <taxon>Candidatus Kerfeldiibacteriota</taxon>
    </lineage>
</organism>
<keyword evidence="5 7" id="KW-0378">Hydrolase</keyword>
<keyword evidence="7" id="KW-0472">Membrane</keyword>
<evidence type="ECO:0000256" key="1">
    <source>
        <dbReference type="ARBA" id="ARBA00000677"/>
    </source>
</evidence>
<evidence type="ECO:0000313" key="10">
    <source>
        <dbReference type="Proteomes" id="UP000231542"/>
    </source>
</evidence>
<dbReference type="EC" id="3.4.21.89" evidence="3 7"/>
<evidence type="ECO:0000256" key="2">
    <source>
        <dbReference type="ARBA" id="ARBA00009370"/>
    </source>
</evidence>
<gene>
    <name evidence="9" type="primary">lepB</name>
    <name evidence="9" type="ORF">COT24_02430</name>
</gene>
<evidence type="ECO:0000259" key="8">
    <source>
        <dbReference type="Pfam" id="PF10502"/>
    </source>
</evidence>
<dbReference type="Gene3D" id="2.10.109.10">
    <property type="entry name" value="Umud Fragment, subunit A"/>
    <property type="match status" value="1"/>
</dbReference>
<dbReference type="InterPro" id="IPR019758">
    <property type="entry name" value="Pept_S26A_signal_pept_1_CS"/>
</dbReference>
<dbReference type="PANTHER" id="PTHR43390">
    <property type="entry name" value="SIGNAL PEPTIDASE I"/>
    <property type="match status" value="1"/>
</dbReference>
<evidence type="ECO:0000256" key="6">
    <source>
        <dbReference type="PIRSR" id="PIRSR600223-1"/>
    </source>
</evidence>
<evidence type="ECO:0000256" key="5">
    <source>
        <dbReference type="ARBA" id="ARBA00022801"/>
    </source>
</evidence>
<feature type="active site" evidence="6">
    <location>
        <position position="69"/>
    </location>
</feature>
<dbReference type="Pfam" id="PF10502">
    <property type="entry name" value="Peptidase_S26"/>
    <property type="match status" value="1"/>
</dbReference>
<dbReference type="GO" id="GO:0004252">
    <property type="term" value="F:serine-type endopeptidase activity"/>
    <property type="evidence" value="ECO:0007669"/>
    <property type="project" value="InterPro"/>
</dbReference>
<dbReference type="NCBIfam" id="TIGR02227">
    <property type="entry name" value="sigpep_I_bact"/>
    <property type="match status" value="1"/>
</dbReference>
<keyword evidence="7" id="KW-0812">Transmembrane</keyword>
<protein>
    <recommendedName>
        <fullName evidence="3 7">Signal peptidase I</fullName>
        <ecNumber evidence="3 7">3.4.21.89</ecNumber>
    </recommendedName>
</protein>
<dbReference type="InterPro" id="IPR036286">
    <property type="entry name" value="LexA/Signal_pep-like_sf"/>
</dbReference>
<evidence type="ECO:0000256" key="3">
    <source>
        <dbReference type="ARBA" id="ARBA00013208"/>
    </source>
</evidence>
<proteinExistence type="inferred from homology"/>
<sequence>MADKKEEKEKKEISEALEELNQDKTRPDSFWKATGLFILEVGKVIIISLAIIIPIRYYLIQPFYVKGASMEPTFHDYEYLIINEISYRFSEPQRGDIVVLKDPRNGSQFLIKRIIGLPKETIIISDGRIEIKNDQYSNEMELDESDYLDPSIYTQGHENLSLNSNEFYVLGDNRNSSLDSRIIGPIKKSNIVGKAWIRAWPFKKFRYFEIPKYNITNVE</sequence>
<dbReference type="AlphaFoldDB" id="A0A2H0YVW1"/>
<dbReference type="CDD" id="cd06530">
    <property type="entry name" value="S26_SPase_I"/>
    <property type="match status" value="1"/>
</dbReference>
<dbReference type="PANTHER" id="PTHR43390:SF1">
    <property type="entry name" value="CHLOROPLAST PROCESSING PEPTIDASE"/>
    <property type="match status" value="1"/>
</dbReference>
<dbReference type="InterPro" id="IPR000223">
    <property type="entry name" value="Pept_S26A_signal_pept_1"/>
</dbReference>
<comment type="catalytic activity">
    <reaction evidence="1 7">
        <text>Cleavage of hydrophobic, N-terminal signal or leader sequences from secreted and periplasmic proteins.</text>
        <dbReference type="EC" id="3.4.21.89"/>
    </reaction>
</comment>
<feature type="domain" description="Peptidase S26" evidence="8">
    <location>
        <begin position="39"/>
        <end position="200"/>
    </location>
</feature>